<protein>
    <recommendedName>
        <fullName evidence="2">Minor capsid protein</fullName>
    </recommendedName>
</protein>
<sequence>MQAVNSAYLKTSAGSKTIQQGIMEACKDLGGSGIRLTYVSDRGNVTTYSLDAAVRRDVVTSINQSASQLTVSRCEQYDCDLVEVTAHAGSRPEHVDWQGKVYSLTGKTKGYRLLTEATGYGTVEGLCGANCHHSFYPYFPGMSKQLDREELKGIDQEQAYKDSQTQRYYERQIRSDKRKEAALMAAGFDAQAAEASQHRKVVTQRLEAHLEASGRTRRRDRERV</sequence>
<gene>
    <name evidence="1" type="ORF">SDC9_74341</name>
</gene>
<name>A0A644YHS0_9ZZZZ</name>
<accession>A0A644YHS0</accession>
<comment type="caution">
    <text evidence="1">The sequence shown here is derived from an EMBL/GenBank/DDBJ whole genome shotgun (WGS) entry which is preliminary data.</text>
</comment>
<organism evidence="1">
    <name type="scientific">bioreactor metagenome</name>
    <dbReference type="NCBI Taxonomy" id="1076179"/>
    <lineage>
        <taxon>unclassified sequences</taxon>
        <taxon>metagenomes</taxon>
        <taxon>ecological metagenomes</taxon>
    </lineage>
</organism>
<dbReference type="InterPro" id="IPR009319">
    <property type="entry name" value="Phage_A118_VSP1"/>
</dbReference>
<dbReference type="GO" id="GO:0005198">
    <property type="term" value="F:structural molecule activity"/>
    <property type="evidence" value="ECO:0007669"/>
    <property type="project" value="InterPro"/>
</dbReference>
<dbReference type="AlphaFoldDB" id="A0A644YHS0"/>
<evidence type="ECO:0000313" key="1">
    <source>
        <dbReference type="EMBL" id="MPM27827.1"/>
    </source>
</evidence>
<evidence type="ECO:0008006" key="2">
    <source>
        <dbReference type="Google" id="ProtNLM"/>
    </source>
</evidence>
<proteinExistence type="predicted"/>
<dbReference type="EMBL" id="VSSQ01005096">
    <property type="protein sequence ID" value="MPM27827.1"/>
    <property type="molecule type" value="Genomic_DNA"/>
</dbReference>
<dbReference type="Pfam" id="PF06152">
    <property type="entry name" value="Phage_min_cap2"/>
    <property type="match status" value="1"/>
</dbReference>
<reference evidence="1" key="1">
    <citation type="submission" date="2019-08" db="EMBL/GenBank/DDBJ databases">
        <authorList>
            <person name="Kucharzyk K."/>
            <person name="Murdoch R.W."/>
            <person name="Higgins S."/>
            <person name="Loffler F."/>
        </authorList>
    </citation>
    <scope>NUCLEOTIDE SEQUENCE</scope>
</reference>